<evidence type="ECO:0000256" key="8">
    <source>
        <dbReference type="RuleBase" id="RU363039"/>
    </source>
</evidence>
<dbReference type="PANTHER" id="PTHR43326:SF1">
    <property type="entry name" value="METHIONINE--TRNA LIGASE, MITOCHONDRIAL"/>
    <property type="match status" value="1"/>
</dbReference>
<name>A0AAN1XVE2_UNVUL</name>
<dbReference type="SUPFAM" id="SSF52374">
    <property type="entry name" value="Nucleotidylyl transferase"/>
    <property type="match status" value="1"/>
</dbReference>
<dbReference type="Proteomes" id="UP001317532">
    <property type="component" value="Chromosome"/>
</dbReference>
<dbReference type="InterPro" id="IPR014729">
    <property type="entry name" value="Rossmann-like_a/b/a_fold"/>
</dbReference>
<dbReference type="InterPro" id="IPR013155">
    <property type="entry name" value="M/V/L/I-tRNA-synth_anticd-bd"/>
</dbReference>
<evidence type="ECO:0000259" key="11">
    <source>
        <dbReference type="Pfam" id="PF09334"/>
    </source>
</evidence>
<keyword evidence="3 7" id="KW-0547">Nucleotide-binding</keyword>
<feature type="domain" description="Methionyl/Leucyl tRNA synthetase" evidence="11">
    <location>
        <begin position="156"/>
        <end position="358"/>
    </location>
</feature>
<evidence type="ECO:0000259" key="10">
    <source>
        <dbReference type="Pfam" id="PF08264"/>
    </source>
</evidence>
<evidence type="ECO:0000256" key="9">
    <source>
        <dbReference type="SAM" id="MobiDB-lite"/>
    </source>
</evidence>
<dbReference type="PRINTS" id="PR01041">
    <property type="entry name" value="TRNASYNTHMET"/>
</dbReference>
<dbReference type="NCBIfam" id="TIGR00398">
    <property type="entry name" value="metG"/>
    <property type="match status" value="1"/>
</dbReference>
<dbReference type="AlphaFoldDB" id="A0AAN1XVE2"/>
<dbReference type="Pfam" id="PF08264">
    <property type="entry name" value="Anticodon_1"/>
    <property type="match status" value="1"/>
</dbReference>
<dbReference type="EMBL" id="AP025523">
    <property type="protein sequence ID" value="BDE04928.1"/>
    <property type="molecule type" value="Genomic_DNA"/>
</dbReference>
<dbReference type="SUPFAM" id="SSF47323">
    <property type="entry name" value="Anticodon-binding domain of a subclass of class I aminoacyl-tRNA synthetases"/>
    <property type="match status" value="1"/>
</dbReference>
<keyword evidence="4 7" id="KW-0067">ATP-binding</keyword>
<comment type="subunit">
    <text evidence="7">Monomer.</text>
</comment>
<dbReference type="InterPro" id="IPR033911">
    <property type="entry name" value="MetRS_core"/>
</dbReference>
<comment type="function">
    <text evidence="1 7">Is required not only for elongation of protein synthesis but also for the initiation of all mRNA translation through initiator tRNA(fMet) aminoacylation.</text>
</comment>
<keyword evidence="2 7" id="KW-0436">Ligase</keyword>
<evidence type="ECO:0000256" key="5">
    <source>
        <dbReference type="ARBA" id="ARBA00022917"/>
    </source>
</evidence>
<feature type="domain" description="Methionyl/Leucyl tRNA synthetase" evidence="11">
    <location>
        <begin position="6"/>
        <end position="150"/>
    </location>
</feature>
<dbReference type="CDD" id="cd07957">
    <property type="entry name" value="Anticodon_Ia_Met"/>
    <property type="match status" value="1"/>
</dbReference>
<comment type="similarity">
    <text evidence="8">Belongs to the class-I aminoacyl-tRNA synthetase family.</text>
</comment>
<dbReference type="RefSeq" id="WP_317996008.1">
    <property type="nucleotide sequence ID" value="NZ_AP025523.1"/>
</dbReference>
<dbReference type="InterPro" id="IPR041872">
    <property type="entry name" value="Anticodon_Met"/>
</dbReference>
<evidence type="ECO:0000256" key="4">
    <source>
        <dbReference type="ARBA" id="ARBA00022840"/>
    </source>
</evidence>
<dbReference type="InterPro" id="IPR023457">
    <property type="entry name" value="Met-tRNA_synth_2"/>
</dbReference>
<dbReference type="GO" id="GO:0004825">
    <property type="term" value="F:methionine-tRNA ligase activity"/>
    <property type="evidence" value="ECO:0007669"/>
    <property type="project" value="UniProtKB-UniRule"/>
</dbReference>
<dbReference type="InterPro" id="IPR014758">
    <property type="entry name" value="Met-tRNA_synth"/>
</dbReference>
<keyword evidence="6 7" id="KW-0030">Aminoacyl-tRNA synthetase</keyword>
<dbReference type="PANTHER" id="PTHR43326">
    <property type="entry name" value="METHIONYL-TRNA SYNTHETASE"/>
    <property type="match status" value="1"/>
</dbReference>
<feature type="region of interest" description="Disordered" evidence="9">
    <location>
        <begin position="488"/>
        <end position="508"/>
    </location>
</feature>
<reference evidence="12 13" key="1">
    <citation type="journal article" date="2022" name="ISME Commun">
        <title>Vulcanimicrobium alpinus gen. nov. sp. nov., the first cultivated representative of the candidate phylum 'Eremiobacterota', is a metabolically versatile aerobic anoxygenic phototroph.</title>
        <authorList>
            <person name="Yabe S."/>
            <person name="Muto K."/>
            <person name="Abe K."/>
            <person name="Yokota A."/>
            <person name="Staudigel H."/>
            <person name="Tebo B.M."/>
        </authorList>
    </citation>
    <scope>NUCLEOTIDE SEQUENCE [LARGE SCALE GENOMIC DNA]</scope>
    <source>
        <strain evidence="12 13">WC8-2</strain>
    </source>
</reference>
<evidence type="ECO:0000256" key="3">
    <source>
        <dbReference type="ARBA" id="ARBA00022741"/>
    </source>
</evidence>
<evidence type="ECO:0000256" key="6">
    <source>
        <dbReference type="ARBA" id="ARBA00023146"/>
    </source>
</evidence>
<dbReference type="InterPro" id="IPR009080">
    <property type="entry name" value="tRNAsynth_Ia_anticodon-bd"/>
</dbReference>
<evidence type="ECO:0000256" key="1">
    <source>
        <dbReference type="ARBA" id="ARBA00003314"/>
    </source>
</evidence>
<evidence type="ECO:0000256" key="7">
    <source>
        <dbReference type="HAMAP-Rule" id="MF_01228"/>
    </source>
</evidence>
<dbReference type="Gene3D" id="2.170.220.10">
    <property type="match status" value="1"/>
</dbReference>
<keyword evidence="13" id="KW-1185">Reference proteome</keyword>
<dbReference type="Gene3D" id="1.10.730.10">
    <property type="entry name" value="Isoleucyl-tRNA Synthetase, Domain 1"/>
    <property type="match status" value="1"/>
</dbReference>
<dbReference type="Pfam" id="PF09334">
    <property type="entry name" value="tRNA-synt_1g"/>
    <property type="match status" value="2"/>
</dbReference>
<accession>A0AAN1XVE2</accession>
<dbReference type="GO" id="GO:0005737">
    <property type="term" value="C:cytoplasm"/>
    <property type="evidence" value="ECO:0007669"/>
    <property type="project" value="UniProtKB-SubCell"/>
</dbReference>
<comment type="catalytic activity">
    <reaction evidence="7">
        <text>tRNA(Met) + L-methionine + ATP = L-methionyl-tRNA(Met) + AMP + diphosphate</text>
        <dbReference type="Rhea" id="RHEA:13481"/>
        <dbReference type="Rhea" id="RHEA-COMP:9667"/>
        <dbReference type="Rhea" id="RHEA-COMP:9698"/>
        <dbReference type="ChEBI" id="CHEBI:30616"/>
        <dbReference type="ChEBI" id="CHEBI:33019"/>
        <dbReference type="ChEBI" id="CHEBI:57844"/>
        <dbReference type="ChEBI" id="CHEBI:78442"/>
        <dbReference type="ChEBI" id="CHEBI:78530"/>
        <dbReference type="ChEBI" id="CHEBI:456215"/>
        <dbReference type="EC" id="6.1.1.10"/>
    </reaction>
</comment>
<comment type="subcellular location">
    <subcellularLocation>
        <location evidence="7">Cytoplasm</location>
    </subcellularLocation>
</comment>
<dbReference type="Gene3D" id="3.40.50.620">
    <property type="entry name" value="HUPs"/>
    <property type="match status" value="1"/>
</dbReference>
<dbReference type="GO" id="GO:0005524">
    <property type="term" value="F:ATP binding"/>
    <property type="evidence" value="ECO:0007669"/>
    <property type="project" value="UniProtKB-UniRule"/>
</dbReference>
<organism evidence="12 13">
    <name type="scientific">Vulcanimicrobium alpinum</name>
    <dbReference type="NCBI Taxonomy" id="3016050"/>
    <lineage>
        <taxon>Bacteria</taxon>
        <taxon>Bacillati</taxon>
        <taxon>Vulcanimicrobiota</taxon>
        <taxon>Vulcanimicrobiia</taxon>
        <taxon>Vulcanimicrobiales</taxon>
        <taxon>Vulcanimicrobiaceae</taxon>
        <taxon>Vulcanimicrobium</taxon>
    </lineage>
</organism>
<evidence type="ECO:0000313" key="12">
    <source>
        <dbReference type="EMBL" id="BDE04928.1"/>
    </source>
</evidence>
<evidence type="ECO:0000256" key="2">
    <source>
        <dbReference type="ARBA" id="ARBA00022598"/>
    </source>
</evidence>
<sequence>MSKAAFYVTTPIFYISGTPHIGHAYTSIAADILARSARAFGPARALTGTDEHGQKVAQAAEAAGMSPQAYTDMLAPKWKELAAAYDCRFDDFIRTTEPRHAEACLALFERMRANGDVYQGVYEGWYCTNDETFWPEAKLIDGRCPNPECHRPVQWLSEQNWFFKLSAYRDRLLAHFRAHPEFVRPQTRYNEMMAVLEAGLDDLSISRSSFDWGIPLPGGGVIYVWFDALINYISALGWPADRDGLFATFWPATHLIGKEIARFHTLIWPAMLWSAGLEIPERIFAHGWILADGEKMSKSLGNVIEPFSLAQRFGADSVRYFLFREAPFGSDFSISVEKLRQRHNSDLGNDLGNLLRRSLAMLQKYRNGLVPEPAESAIGERFADLGTLVHEHVTAMRFREALDEIWNLVTALNRAIDEQKPWDLHKHGRGDELDALLYTLCEGLRWLAILLYPFMPSKSDAMWAQLGQTGTPEVRWDDALQWGTLGAGTQTDPGAPLFPRIEPEPVEA</sequence>
<feature type="short sequence motif" description="'HIGH' region" evidence="7">
    <location>
        <begin position="13"/>
        <end position="23"/>
    </location>
</feature>
<dbReference type="KEGG" id="vab:WPS_02040"/>
<dbReference type="NCBIfam" id="NF008900">
    <property type="entry name" value="PRK12267.1"/>
    <property type="match status" value="1"/>
</dbReference>
<feature type="binding site" evidence="7">
    <location>
        <position position="144"/>
    </location>
    <ligand>
        <name>Zn(2+)</name>
        <dbReference type="ChEBI" id="CHEBI:29105"/>
    </ligand>
</feature>
<feature type="binding site" evidence="7">
    <location>
        <position position="149"/>
    </location>
    <ligand>
        <name>Zn(2+)</name>
        <dbReference type="ChEBI" id="CHEBI:29105"/>
    </ligand>
</feature>
<comment type="caution">
    <text evidence="7">Lacks conserved residue(s) required for the propagation of feature annotation.</text>
</comment>
<gene>
    <name evidence="7 12" type="primary">metG</name>
    <name evidence="12" type="ORF">WPS_02040</name>
</gene>
<keyword evidence="7" id="KW-0963">Cytoplasm</keyword>
<dbReference type="HAMAP" id="MF_01228">
    <property type="entry name" value="Met_tRNA_synth_type2"/>
    <property type="match status" value="1"/>
</dbReference>
<feature type="binding site" evidence="7">
    <location>
        <position position="127"/>
    </location>
    <ligand>
        <name>Zn(2+)</name>
        <dbReference type="ChEBI" id="CHEBI:29105"/>
    </ligand>
</feature>
<dbReference type="GO" id="GO:0006431">
    <property type="term" value="P:methionyl-tRNA aminoacylation"/>
    <property type="evidence" value="ECO:0007669"/>
    <property type="project" value="UniProtKB-UniRule"/>
</dbReference>
<dbReference type="EC" id="6.1.1.10" evidence="7"/>
<proteinExistence type="inferred from homology"/>
<feature type="short sequence motif" description="'KMSKS' region" evidence="7">
    <location>
        <begin position="295"/>
        <end position="299"/>
    </location>
</feature>
<keyword evidence="5 7" id="KW-0648">Protein biosynthesis</keyword>
<protein>
    <recommendedName>
        <fullName evidence="7">Methionine--tRNA ligase</fullName>
        <ecNumber evidence="7">6.1.1.10</ecNumber>
    </recommendedName>
    <alternativeName>
        <fullName evidence="7">Methionyl-tRNA synthetase</fullName>
        <shortName evidence="7">MetRS</shortName>
    </alternativeName>
</protein>
<evidence type="ECO:0000313" key="13">
    <source>
        <dbReference type="Proteomes" id="UP001317532"/>
    </source>
</evidence>
<feature type="domain" description="Methionyl/Valyl/Leucyl/Isoleucyl-tRNA synthetase anticodon-binding" evidence="10">
    <location>
        <begin position="382"/>
        <end position="469"/>
    </location>
</feature>
<dbReference type="CDD" id="cd00814">
    <property type="entry name" value="MetRS_core"/>
    <property type="match status" value="1"/>
</dbReference>
<dbReference type="FunFam" id="2.170.220.10:FF:000002">
    <property type="entry name" value="Methionine--tRNA ligase"/>
    <property type="match status" value="1"/>
</dbReference>
<dbReference type="InterPro" id="IPR015413">
    <property type="entry name" value="Methionyl/Leucyl_tRNA_Synth"/>
</dbReference>